<dbReference type="GO" id="GO:0005634">
    <property type="term" value="C:nucleus"/>
    <property type="evidence" value="ECO:0007669"/>
    <property type="project" value="UniProtKB-SubCell"/>
</dbReference>
<reference evidence="13" key="1">
    <citation type="submission" date="2019-08" db="EMBL/GenBank/DDBJ databases">
        <title>The genome of the North American firefly Photinus pyralis.</title>
        <authorList>
            <consortium name="Photinus pyralis genome working group"/>
            <person name="Fallon T.R."/>
            <person name="Sander Lower S.E."/>
            <person name="Weng J.-K."/>
        </authorList>
    </citation>
    <scope>NUCLEOTIDE SEQUENCE</scope>
    <source>
        <strain evidence="13">TRF0915ILg1</strain>
        <tissue evidence="13">Whole body</tissue>
    </source>
</reference>
<feature type="compositionally biased region" description="Acidic residues" evidence="11">
    <location>
        <begin position="685"/>
        <end position="698"/>
    </location>
</feature>
<name>A0A8K0GLB8_IGNLU</name>
<keyword evidence="6" id="KW-0804">Transcription</keyword>
<evidence type="ECO:0000256" key="8">
    <source>
        <dbReference type="ARBA" id="ARBA00031941"/>
    </source>
</evidence>
<dbReference type="Pfam" id="PF03914">
    <property type="entry name" value="CBF"/>
    <property type="match status" value="1"/>
</dbReference>
<dbReference type="InterPro" id="IPR011989">
    <property type="entry name" value="ARM-like"/>
</dbReference>
<dbReference type="EMBL" id="VTPC01000798">
    <property type="protein sequence ID" value="KAF2904304.1"/>
    <property type="molecule type" value="Genomic_DNA"/>
</dbReference>
<evidence type="ECO:0000256" key="9">
    <source>
        <dbReference type="ARBA" id="ARBA00058879"/>
    </source>
</evidence>
<sequence length="902" mass="103707">MHDRKRVERFPLKSNVDIQYLCNINFKKMTKAPDYNKPNMWYDQEITQKNTSVAIEEDILITLKDEAKKCLNSDVANYNSRNSKTNSNFQWMKTIMAKGVTSDKIAAFIVAIQDDPIHNLDTLSNLVGMVKVGKKKECIIVVENLVELFLTNLLPSTRKLIPFRQRPLNSLNDLCSGNAVTRRKYLSVWYFEDQLKETYATFVRALNSVAHDAVDHNKEKALIAMYKLLAGNPEQEKNLLTNIINKLGDPSRKVASKSIYCLTQLLHEHSNMQGVVLGEIEKLLFRPNIQPRAQYYCLCFLSQFYLHHEASEIAKRLIDVYFSFFKACVKKGEVNSRMMSALLMGVNRAYPYAKMESDKISDHINTMYRVVHVANFNVSLHALTLLFQVSGDAEVSDRFYSALYKKLLDPQISSTTHQAMLISLVYKALNRDTKIDRIKVFIKRLLQNAIFMQSSMASGILYIISQLLSRKPDLSALILKASNFSILDEENDEEEKYVDIKDEEDEKKLNVTNEKHEEADVEVIEDKVTPSWVHGVNINGKAKVSKTRNAYDGFGRNPLYAGGEFCAYTELNMLKNHFHPTVSLFARNLLNGETIRYSGDPLKDFSLIKFLDRFVFKNPKQLEEVKGYHPTFGKRKNYAPNGIRNLSVNSRLYLNEKQKNIPIEELYLYTFLQKKYRERKNRGDDNEEESDLESVASDEFEEMLDKMTGSGKDVDEDLDYMDAVGENLKSSKNKKEKDADNDGDENESDDEDELEDEEDDFDMDGEGELEMNEEDKELTQISDDEEGSDIVFDSEDDDEKETPKKKRKKNDDVASLFASAEEFASLLEDEGSSNRAPGSSNAWANKDNANMKQISWEENRNRWVKGYDKQMKKHGKKFNNKKGSKSFNNKGGFQNKNKKKFK</sequence>
<feature type="compositionally biased region" description="Polar residues" evidence="11">
    <location>
        <begin position="833"/>
        <end position="853"/>
    </location>
</feature>
<dbReference type="PANTHER" id="PTHR12048:SF0">
    <property type="entry name" value="CCAAT_ENHANCER-BINDING PROTEIN ZETA"/>
    <property type="match status" value="1"/>
</dbReference>
<dbReference type="InterPro" id="IPR040155">
    <property type="entry name" value="CEBPZ/Mak21-like"/>
</dbReference>
<accession>A0A8K0GLB8</accession>
<evidence type="ECO:0000256" key="7">
    <source>
        <dbReference type="ARBA" id="ARBA00023242"/>
    </source>
</evidence>
<feature type="compositionally biased region" description="Acidic residues" evidence="11">
    <location>
        <begin position="741"/>
        <end position="800"/>
    </location>
</feature>
<keyword evidence="3" id="KW-0597">Phosphoprotein</keyword>
<evidence type="ECO:0000256" key="6">
    <source>
        <dbReference type="ARBA" id="ARBA00023163"/>
    </source>
</evidence>
<keyword evidence="7" id="KW-0539">Nucleus</keyword>
<comment type="caution">
    <text evidence="13">The sequence shown here is derived from an EMBL/GenBank/DDBJ whole genome shotgun (WGS) entry which is preliminary data.</text>
</comment>
<feature type="region of interest" description="Disordered" evidence="11">
    <location>
        <begin position="870"/>
        <end position="902"/>
    </location>
</feature>
<organism evidence="13 14">
    <name type="scientific">Ignelater luminosus</name>
    <name type="common">Cucubano</name>
    <name type="synonym">Pyrophorus luminosus</name>
    <dbReference type="NCBI Taxonomy" id="2038154"/>
    <lineage>
        <taxon>Eukaryota</taxon>
        <taxon>Metazoa</taxon>
        <taxon>Ecdysozoa</taxon>
        <taxon>Arthropoda</taxon>
        <taxon>Hexapoda</taxon>
        <taxon>Insecta</taxon>
        <taxon>Pterygota</taxon>
        <taxon>Neoptera</taxon>
        <taxon>Endopterygota</taxon>
        <taxon>Coleoptera</taxon>
        <taxon>Polyphaga</taxon>
        <taxon>Elateriformia</taxon>
        <taxon>Elateroidea</taxon>
        <taxon>Elateridae</taxon>
        <taxon>Agrypninae</taxon>
        <taxon>Pyrophorini</taxon>
        <taxon>Ignelater</taxon>
    </lineage>
</organism>
<comment type="subcellular location">
    <subcellularLocation>
        <location evidence="1">Nucleus</location>
    </subcellularLocation>
</comment>
<feature type="compositionally biased region" description="Low complexity" evidence="11">
    <location>
        <begin position="885"/>
        <end position="895"/>
    </location>
</feature>
<evidence type="ECO:0000256" key="1">
    <source>
        <dbReference type="ARBA" id="ARBA00004123"/>
    </source>
</evidence>
<proteinExistence type="inferred from homology"/>
<dbReference type="Proteomes" id="UP000801492">
    <property type="component" value="Unassembled WGS sequence"/>
</dbReference>
<evidence type="ECO:0000313" key="14">
    <source>
        <dbReference type="Proteomes" id="UP000801492"/>
    </source>
</evidence>
<dbReference type="AlphaFoldDB" id="A0A8K0GLB8"/>
<feature type="domain" description="CCAAT-binding factor" evidence="12">
    <location>
        <begin position="379"/>
        <end position="586"/>
    </location>
</feature>
<keyword evidence="14" id="KW-1185">Reference proteome</keyword>
<comment type="function">
    <text evidence="9">Stimulates transcription from the HSP70 promoter.</text>
</comment>
<evidence type="ECO:0000256" key="3">
    <source>
        <dbReference type="ARBA" id="ARBA00022553"/>
    </source>
</evidence>
<evidence type="ECO:0000313" key="13">
    <source>
        <dbReference type="EMBL" id="KAF2904304.1"/>
    </source>
</evidence>
<feature type="compositionally biased region" description="Basic residues" evidence="11">
    <location>
        <begin position="871"/>
        <end position="884"/>
    </location>
</feature>
<evidence type="ECO:0000256" key="11">
    <source>
        <dbReference type="SAM" id="MobiDB-lite"/>
    </source>
</evidence>
<evidence type="ECO:0000259" key="12">
    <source>
        <dbReference type="Pfam" id="PF03914"/>
    </source>
</evidence>
<evidence type="ECO:0000256" key="2">
    <source>
        <dbReference type="ARBA" id="ARBA00007797"/>
    </source>
</evidence>
<keyword evidence="4" id="KW-0805">Transcription regulation</keyword>
<evidence type="ECO:0000256" key="4">
    <source>
        <dbReference type="ARBA" id="ARBA00023015"/>
    </source>
</evidence>
<dbReference type="SUPFAM" id="SSF48371">
    <property type="entry name" value="ARM repeat"/>
    <property type="match status" value="1"/>
</dbReference>
<dbReference type="InterPro" id="IPR016024">
    <property type="entry name" value="ARM-type_fold"/>
</dbReference>
<evidence type="ECO:0000256" key="5">
    <source>
        <dbReference type="ARBA" id="ARBA00023159"/>
    </source>
</evidence>
<protein>
    <recommendedName>
        <fullName evidence="10">CCAAT/enhancer-binding protein zeta</fullName>
    </recommendedName>
    <alternativeName>
        <fullName evidence="8">CCAAT-box-binding transcription factor</fullName>
    </alternativeName>
</protein>
<comment type="similarity">
    <text evidence="2">Belongs to the CBF/MAK21 family.</text>
</comment>
<dbReference type="Gene3D" id="1.25.10.10">
    <property type="entry name" value="Leucine-rich Repeat Variant"/>
    <property type="match status" value="1"/>
</dbReference>
<dbReference type="FunFam" id="1.25.10.10:FF:000805">
    <property type="entry name" value="Similar to transcription factor CBF/MAK21"/>
    <property type="match status" value="1"/>
</dbReference>
<feature type="region of interest" description="Disordered" evidence="11">
    <location>
        <begin position="679"/>
        <end position="698"/>
    </location>
</feature>
<dbReference type="PANTHER" id="PTHR12048">
    <property type="entry name" value="CCAAT-BINDING FACTOR-RELATED"/>
    <property type="match status" value="1"/>
</dbReference>
<gene>
    <name evidence="13" type="ORF">ILUMI_01869</name>
</gene>
<feature type="region of interest" description="Disordered" evidence="11">
    <location>
        <begin position="827"/>
        <end position="857"/>
    </location>
</feature>
<feature type="region of interest" description="Disordered" evidence="11">
    <location>
        <begin position="727"/>
        <end position="813"/>
    </location>
</feature>
<dbReference type="InterPro" id="IPR005612">
    <property type="entry name" value="CCAAT-binding_factor"/>
</dbReference>
<keyword evidence="5" id="KW-0010">Activator</keyword>
<evidence type="ECO:0000256" key="10">
    <source>
        <dbReference type="ARBA" id="ARBA00073389"/>
    </source>
</evidence>
<dbReference type="OrthoDB" id="28947at2759"/>